<name>E4U3G4_SULKY</name>
<proteinExistence type="predicted"/>
<evidence type="ECO:0000313" key="1">
    <source>
        <dbReference type="EMBL" id="ADR35230.1"/>
    </source>
</evidence>
<sequence length="71" mass="8304">MLLSEFKVLLKSVNLKKKEFAEMVKMSYGTVNSWGVEGRAEVPDWVEQFIANYIKAQKLDQIEKIIQDKRI</sequence>
<dbReference type="OrthoDB" id="5325244at2"/>
<reference evidence="1 2" key="1">
    <citation type="journal article" date="2012" name="Stand. Genomic Sci.">
        <title>Complete genome sequence of the sulfur compounds oxidizing chemolithoautotroph Sulfuricurvum kujiense type strain (YK-1(T)).</title>
        <authorList>
            <person name="Han C."/>
            <person name="Kotsyurbenko O."/>
            <person name="Chertkov O."/>
            <person name="Held B."/>
            <person name="Lapidus A."/>
            <person name="Nolan M."/>
            <person name="Lucas S."/>
            <person name="Hammon N."/>
            <person name="Deshpande S."/>
            <person name="Cheng J.F."/>
            <person name="Tapia R."/>
            <person name="Goodwin L.A."/>
            <person name="Pitluck S."/>
            <person name="Liolios K."/>
            <person name="Pagani I."/>
            <person name="Ivanova N."/>
            <person name="Mavromatis K."/>
            <person name="Mikhailova N."/>
            <person name="Pati A."/>
            <person name="Chen A."/>
            <person name="Palaniappan K."/>
            <person name="Land M."/>
            <person name="Hauser L."/>
            <person name="Chang Y.J."/>
            <person name="Jeffries C.D."/>
            <person name="Brambilla E.M."/>
            <person name="Rohde M."/>
            <person name="Spring S."/>
            <person name="Sikorski J."/>
            <person name="Goker M."/>
            <person name="Woyke T."/>
            <person name="Bristow J."/>
            <person name="Eisen J.A."/>
            <person name="Markowitz V."/>
            <person name="Hugenholtz P."/>
            <person name="Kyrpides N.C."/>
            <person name="Klenk H.P."/>
            <person name="Detter J.C."/>
        </authorList>
    </citation>
    <scope>NUCLEOTIDE SEQUENCE [LARGE SCALE GENOMIC DNA]</scope>
    <source>
        <strain evidence="2">ATCC BAA-921 / DSM 16994 / JCM 11577 / YK-1</strain>
    </source>
</reference>
<organism evidence="1 2">
    <name type="scientific">Sulfuricurvum kujiense (strain ATCC BAA-921 / DSM 16994 / JCM 11577 / YK-1)</name>
    <dbReference type="NCBI Taxonomy" id="709032"/>
    <lineage>
        <taxon>Bacteria</taxon>
        <taxon>Pseudomonadati</taxon>
        <taxon>Campylobacterota</taxon>
        <taxon>Epsilonproteobacteria</taxon>
        <taxon>Campylobacterales</taxon>
        <taxon>Sulfurimonadaceae</taxon>
        <taxon>Sulfuricurvum</taxon>
    </lineage>
</organism>
<dbReference type="Proteomes" id="UP000008721">
    <property type="component" value="Plasmid pSULKU01"/>
</dbReference>
<dbReference type="AlphaFoldDB" id="E4U3G4"/>
<dbReference type="KEGG" id="sku:Sulku_2571"/>
<evidence type="ECO:0000313" key="2">
    <source>
        <dbReference type="Proteomes" id="UP000008721"/>
    </source>
</evidence>
<keyword evidence="2" id="KW-1185">Reference proteome</keyword>
<accession>E4U3G4</accession>
<dbReference type="EMBL" id="CP002356">
    <property type="protein sequence ID" value="ADR35230.1"/>
    <property type="molecule type" value="Genomic_DNA"/>
</dbReference>
<protein>
    <submittedName>
        <fullName evidence="1">Uncharacterized protein</fullName>
    </submittedName>
</protein>
<keyword evidence="1" id="KW-0614">Plasmid</keyword>
<dbReference type="HOGENOM" id="CLU_191405_1_1_7"/>
<dbReference type="RefSeq" id="WP_013449842.1">
    <property type="nucleotide sequence ID" value="NC_014754.1"/>
</dbReference>
<geneLocation type="plasmid" evidence="1 2">
    <name>pSULKU01</name>
</geneLocation>
<gene>
    <name evidence="1" type="ordered locus">Sulku_2571</name>
</gene>